<dbReference type="InterPro" id="IPR050482">
    <property type="entry name" value="Sensor_HK_TwoCompSys"/>
</dbReference>
<keyword evidence="6 12" id="KW-0418">Kinase</keyword>
<organism evidence="12 13">
    <name type="scientific">Glycomyces sambucus</name>
    <dbReference type="NCBI Taxonomy" id="380244"/>
    <lineage>
        <taxon>Bacteria</taxon>
        <taxon>Bacillati</taxon>
        <taxon>Actinomycetota</taxon>
        <taxon>Actinomycetes</taxon>
        <taxon>Glycomycetales</taxon>
        <taxon>Glycomycetaceae</taxon>
        <taxon>Glycomyces</taxon>
    </lineage>
</organism>
<evidence type="ECO:0000256" key="8">
    <source>
        <dbReference type="ARBA" id="ARBA00023012"/>
    </source>
</evidence>
<dbReference type="GO" id="GO:0046983">
    <property type="term" value="F:protein dimerization activity"/>
    <property type="evidence" value="ECO:0007669"/>
    <property type="project" value="InterPro"/>
</dbReference>
<dbReference type="InterPro" id="IPR036890">
    <property type="entry name" value="HATPase_C_sf"/>
</dbReference>
<dbReference type="SUPFAM" id="SSF55874">
    <property type="entry name" value="ATPase domain of HSP90 chaperone/DNA topoisomerase II/histidine kinase"/>
    <property type="match status" value="1"/>
</dbReference>
<comment type="catalytic activity">
    <reaction evidence="1">
        <text>ATP + protein L-histidine = ADP + protein N-phospho-L-histidine.</text>
        <dbReference type="EC" id="2.7.13.3"/>
    </reaction>
</comment>
<keyword evidence="7" id="KW-0067">ATP-binding</keyword>
<dbReference type="OrthoDB" id="5242012at2"/>
<dbReference type="InterPro" id="IPR011712">
    <property type="entry name" value="Sig_transdc_His_kin_sub3_dim/P"/>
</dbReference>
<reference evidence="13" key="1">
    <citation type="submission" date="2016-10" db="EMBL/GenBank/DDBJ databases">
        <authorList>
            <person name="Varghese N."/>
            <person name="Submissions S."/>
        </authorList>
    </citation>
    <scope>NUCLEOTIDE SEQUENCE [LARGE SCALE GENOMIC DNA]</scope>
    <source>
        <strain evidence="13">CGMCC 4.3147</strain>
    </source>
</reference>
<dbReference type="PANTHER" id="PTHR24421:SF10">
    <property type="entry name" value="NITRATE_NITRITE SENSOR PROTEIN NARQ"/>
    <property type="match status" value="1"/>
</dbReference>
<keyword evidence="9" id="KW-0472">Membrane</keyword>
<keyword evidence="3" id="KW-0597">Phosphoprotein</keyword>
<dbReference type="EC" id="2.7.13.3" evidence="2"/>
<dbReference type="CDD" id="cd16917">
    <property type="entry name" value="HATPase_UhpB-NarQ-NarX-like"/>
    <property type="match status" value="1"/>
</dbReference>
<keyword evidence="13" id="KW-1185">Reference proteome</keyword>
<evidence type="ECO:0000256" key="9">
    <source>
        <dbReference type="SAM" id="Phobius"/>
    </source>
</evidence>
<dbReference type="Pfam" id="PF13796">
    <property type="entry name" value="Sensor"/>
    <property type="match status" value="1"/>
</dbReference>
<evidence type="ECO:0000256" key="3">
    <source>
        <dbReference type="ARBA" id="ARBA00022553"/>
    </source>
</evidence>
<dbReference type="RefSeq" id="WP_091054069.1">
    <property type="nucleotide sequence ID" value="NZ_FNGF01000008.1"/>
</dbReference>
<gene>
    <name evidence="12" type="ORF">SAMN05216298_4906</name>
</gene>
<dbReference type="Proteomes" id="UP000198662">
    <property type="component" value="Unassembled WGS sequence"/>
</dbReference>
<dbReference type="PANTHER" id="PTHR24421">
    <property type="entry name" value="NITRATE/NITRITE SENSOR PROTEIN NARX-RELATED"/>
    <property type="match status" value="1"/>
</dbReference>
<protein>
    <recommendedName>
        <fullName evidence="2">histidine kinase</fullName>
        <ecNumber evidence="2">2.7.13.3</ecNumber>
    </recommendedName>
</protein>
<keyword evidence="5" id="KW-0547">Nucleotide-binding</keyword>
<dbReference type="InterPro" id="IPR025828">
    <property type="entry name" value="Put_sensor_dom"/>
</dbReference>
<evidence type="ECO:0000259" key="10">
    <source>
        <dbReference type="Pfam" id="PF07730"/>
    </source>
</evidence>
<evidence type="ECO:0000256" key="4">
    <source>
        <dbReference type="ARBA" id="ARBA00022679"/>
    </source>
</evidence>
<feature type="transmembrane region" description="Helical" evidence="9">
    <location>
        <begin position="28"/>
        <end position="53"/>
    </location>
</feature>
<evidence type="ECO:0000256" key="2">
    <source>
        <dbReference type="ARBA" id="ARBA00012438"/>
    </source>
</evidence>
<feature type="transmembrane region" description="Helical" evidence="9">
    <location>
        <begin position="127"/>
        <end position="147"/>
    </location>
</feature>
<proteinExistence type="predicted"/>
<dbReference type="STRING" id="380244.SAMN05216298_4906"/>
<accession>A0A1G9M816</accession>
<feature type="transmembrane region" description="Helical" evidence="9">
    <location>
        <begin position="167"/>
        <end position="184"/>
    </location>
</feature>
<evidence type="ECO:0000313" key="12">
    <source>
        <dbReference type="EMBL" id="SDL70274.1"/>
    </source>
</evidence>
<keyword evidence="8" id="KW-0902">Two-component regulatory system</keyword>
<keyword evidence="9" id="KW-0812">Transmembrane</keyword>
<dbReference type="GO" id="GO:0016020">
    <property type="term" value="C:membrane"/>
    <property type="evidence" value="ECO:0007669"/>
    <property type="project" value="InterPro"/>
</dbReference>
<evidence type="ECO:0000313" key="13">
    <source>
        <dbReference type="Proteomes" id="UP000198662"/>
    </source>
</evidence>
<dbReference type="GO" id="GO:0005524">
    <property type="term" value="F:ATP binding"/>
    <property type="evidence" value="ECO:0007669"/>
    <property type="project" value="UniProtKB-KW"/>
</dbReference>
<dbReference type="Gene3D" id="3.30.565.10">
    <property type="entry name" value="Histidine kinase-like ATPase, C-terminal domain"/>
    <property type="match status" value="1"/>
</dbReference>
<evidence type="ECO:0000256" key="5">
    <source>
        <dbReference type="ARBA" id="ARBA00022741"/>
    </source>
</evidence>
<evidence type="ECO:0000259" key="11">
    <source>
        <dbReference type="Pfam" id="PF13796"/>
    </source>
</evidence>
<evidence type="ECO:0000256" key="1">
    <source>
        <dbReference type="ARBA" id="ARBA00000085"/>
    </source>
</evidence>
<feature type="domain" description="Putative sensor" evidence="11">
    <location>
        <begin position="33"/>
        <end position="199"/>
    </location>
</feature>
<keyword evidence="9" id="KW-1133">Transmembrane helix</keyword>
<dbReference type="AlphaFoldDB" id="A0A1G9M816"/>
<dbReference type="Pfam" id="PF07730">
    <property type="entry name" value="HisKA_3"/>
    <property type="match status" value="1"/>
</dbReference>
<keyword evidence="4" id="KW-0808">Transferase</keyword>
<evidence type="ECO:0000256" key="6">
    <source>
        <dbReference type="ARBA" id="ARBA00022777"/>
    </source>
</evidence>
<name>A0A1G9M816_9ACTN</name>
<dbReference type="Gene3D" id="1.20.5.1930">
    <property type="match status" value="1"/>
</dbReference>
<feature type="transmembrane region" description="Helical" evidence="9">
    <location>
        <begin position="59"/>
        <end position="82"/>
    </location>
</feature>
<dbReference type="GO" id="GO:0000155">
    <property type="term" value="F:phosphorelay sensor kinase activity"/>
    <property type="evidence" value="ECO:0007669"/>
    <property type="project" value="InterPro"/>
</dbReference>
<evidence type="ECO:0000256" key="7">
    <source>
        <dbReference type="ARBA" id="ARBA00022840"/>
    </source>
</evidence>
<feature type="domain" description="Signal transduction histidine kinase subgroup 3 dimerisation and phosphoacceptor" evidence="10">
    <location>
        <begin position="229"/>
        <end position="296"/>
    </location>
</feature>
<sequence>MDISVPQALPWRRAPRVIVAGLWDGRTWLALVHLVTGSVVGTLGGIVIGVLFATGAAGLVTLVIPAAALAAILFTSAALTAVQRSRHSAFLGIRWPADQSPPVEFTWKSMLGVLAAVKTWRQFSYHVIAGVYGGFAAMIALVAWTIAPAMMAAPLFGLQSGLEIRHWALLLGGLVLLLAAPWITRGLSELDGLIARQLLVGTTRAQQLELRVTDLTVSRDSTVDAADAERRRIERDLHDGAQQRLTSLAMNLGIARATLTDLPDDAKRALADAHEESKQVLTDLRDLVRGLHPAVLEDRGLDAALSAVAARSPIPVRLKVDMKRRVARDIEAVAYFVISEALTNTARHSGAAHAAVEVVLAEDVERRDLLCLRIVDDGRGGADPESGTGLRGLADRVRSVDGTFTLTSPLGGPTTIEAELPCAS</sequence>
<dbReference type="EMBL" id="FNGF01000008">
    <property type="protein sequence ID" value="SDL70274.1"/>
    <property type="molecule type" value="Genomic_DNA"/>
</dbReference>